<reference evidence="1" key="2">
    <citation type="submission" date="2022-07" db="EMBL/GenBank/DDBJ databases">
        <title>Complete genome of Mycoplasma caviae type strain G122.</title>
        <authorList>
            <person name="Spergser J."/>
        </authorList>
    </citation>
    <scope>NUCLEOTIDE SEQUENCE</scope>
    <source>
        <strain evidence="1">G122</strain>
    </source>
</reference>
<keyword evidence="2" id="KW-0540">Nuclease</keyword>
<evidence type="ECO:0000313" key="2">
    <source>
        <dbReference type="EMBL" id="VDR41753.1"/>
    </source>
</evidence>
<dbReference type="GO" id="GO:0016787">
    <property type="term" value="F:hydrolase activity"/>
    <property type="evidence" value="ECO:0007669"/>
    <property type="project" value="UniProtKB-KW"/>
</dbReference>
<keyword evidence="4" id="KW-1185">Reference proteome</keyword>
<sequence>MNANSLNFILSEHCSVTDKKSDSFVGVKISQNDFSVHFPIGYQLPDNDDDLMKDIKNLINILTIFNDKNEGTISKGNFNCTTDSSFPFQSYINVINYYLRHNANYYNEIVPVYKIAKKGKIDFKRTIQKVNPVLNNKNIVYLDMVVRNNTQNFDNLITQINKYCVWESFNKIGWLFSISSPVKPDISFDKNMFIMALKIKLNSTNKDVDKQLILSMIAMIEHIANSTNDIEMSFGTNKFEYVWEGLIDTIFGIKNKSKYFPMGIWKDKNNNELCSSVLKPDTIMFYGNKYYVIDAKFYKYGFEPNQGINSLPATTDINKQITYAQNVKSKHPNSEVFNAFLMPYNSHNNIFNANEPYFLVTEAKANWISNPQTYEVIKGIVVDVRYLLKNYQESYNKNKKMLSVEIEKRL</sequence>
<keyword evidence="2" id="KW-0255">Endonuclease</keyword>
<protein>
    <submittedName>
        <fullName evidence="1">LlaJI family restriction endonuclease</fullName>
        <ecNumber evidence="1">3.1.21.-</ecNumber>
    </submittedName>
    <submittedName>
        <fullName evidence="2">LlaJI restriction endonuclease</fullName>
    </submittedName>
</protein>
<dbReference type="InterPro" id="IPR018579">
    <property type="entry name" value="Restrct_endonuc_II_LlaJI"/>
</dbReference>
<dbReference type="AlphaFoldDB" id="A0A3P8MF66"/>
<dbReference type="GO" id="GO:0004519">
    <property type="term" value="F:endonuclease activity"/>
    <property type="evidence" value="ECO:0007669"/>
    <property type="project" value="UniProtKB-KW"/>
</dbReference>
<dbReference type="Proteomes" id="UP000280036">
    <property type="component" value="Unassembled WGS sequence"/>
</dbReference>
<organism evidence="2 3">
    <name type="scientific">Mycoplasmopsis caviae</name>
    <dbReference type="NCBI Taxonomy" id="55603"/>
    <lineage>
        <taxon>Bacteria</taxon>
        <taxon>Bacillati</taxon>
        <taxon>Mycoplasmatota</taxon>
        <taxon>Mycoplasmoidales</taxon>
        <taxon>Metamycoplasmataceae</taxon>
        <taxon>Mycoplasmopsis</taxon>
    </lineage>
</organism>
<name>A0A3P8MF66_9BACT</name>
<dbReference type="Proteomes" id="UP001058569">
    <property type="component" value="Chromosome"/>
</dbReference>
<dbReference type="EMBL" id="CP101806">
    <property type="protein sequence ID" value="UUD35470.1"/>
    <property type="molecule type" value="Genomic_DNA"/>
</dbReference>
<reference evidence="2 3" key="1">
    <citation type="submission" date="2018-12" db="EMBL/GenBank/DDBJ databases">
        <authorList>
            <consortium name="Pathogen Informatics"/>
        </authorList>
    </citation>
    <scope>NUCLEOTIDE SEQUENCE [LARGE SCALE GENOMIC DNA]</scope>
    <source>
        <strain evidence="2 3">NCTC10126</strain>
    </source>
</reference>
<dbReference type="Pfam" id="PF09563">
    <property type="entry name" value="RE_LlaJI"/>
    <property type="match status" value="1"/>
</dbReference>
<gene>
    <name evidence="2" type="ORF">NCTC10126_00236</name>
    <name evidence="1" type="ORF">NPA07_01180</name>
</gene>
<proteinExistence type="predicted"/>
<accession>A0A3P8MF66</accession>
<evidence type="ECO:0000313" key="4">
    <source>
        <dbReference type="Proteomes" id="UP001058569"/>
    </source>
</evidence>
<dbReference type="EMBL" id="UZVY01000001">
    <property type="protein sequence ID" value="VDR41753.1"/>
    <property type="molecule type" value="Genomic_DNA"/>
</dbReference>
<keyword evidence="1" id="KW-0378">Hydrolase</keyword>
<dbReference type="EC" id="3.1.21.-" evidence="1"/>
<dbReference type="RefSeq" id="WP_164535713.1">
    <property type="nucleotide sequence ID" value="NZ_CP101806.1"/>
</dbReference>
<evidence type="ECO:0000313" key="1">
    <source>
        <dbReference type="EMBL" id="UUD35470.1"/>
    </source>
</evidence>
<evidence type="ECO:0000313" key="3">
    <source>
        <dbReference type="Proteomes" id="UP000280036"/>
    </source>
</evidence>